<evidence type="ECO:0000256" key="1">
    <source>
        <dbReference type="SAM" id="MobiDB-lite"/>
    </source>
</evidence>
<accession>A0A663MTB0</accession>
<evidence type="ECO:0000313" key="2">
    <source>
        <dbReference type="Ensembl" id="ENSACUP00000014852.1"/>
    </source>
</evidence>
<keyword evidence="3" id="KW-1185">Reference proteome</keyword>
<dbReference type="Proteomes" id="UP000472269">
    <property type="component" value="Unplaced"/>
</dbReference>
<protein>
    <submittedName>
        <fullName evidence="2">Uncharacterized protein</fullName>
    </submittedName>
</protein>
<dbReference type="AlphaFoldDB" id="A0A663MTB0"/>
<sequence>MCQDCLPLQRQVLSVVAGVRLLPRKQKSYRTLLHRQDTCLRAPGVLFLQMRTATRAPCRMSTSSRWTAAPTPAPVPSRASP</sequence>
<name>A0A663MTB0_ATHCN</name>
<reference evidence="2" key="1">
    <citation type="submission" date="2025-08" db="UniProtKB">
        <authorList>
            <consortium name="Ensembl"/>
        </authorList>
    </citation>
    <scope>IDENTIFICATION</scope>
</reference>
<feature type="region of interest" description="Disordered" evidence="1">
    <location>
        <begin position="59"/>
        <end position="81"/>
    </location>
</feature>
<evidence type="ECO:0000313" key="3">
    <source>
        <dbReference type="Proteomes" id="UP000472269"/>
    </source>
</evidence>
<proteinExistence type="predicted"/>
<dbReference type="Ensembl" id="ENSACUT00000015847.1">
    <property type="protein sequence ID" value="ENSACUP00000014852.1"/>
    <property type="gene ID" value="ENSACUG00000009986.1"/>
</dbReference>
<organism evidence="2 3">
    <name type="scientific">Athene cunicularia</name>
    <name type="common">Burrowing owl</name>
    <name type="synonym">Speotyto cunicularia</name>
    <dbReference type="NCBI Taxonomy" id="194338"/>
    <lineage>
        <taxon>Eukaryota</taxon>
        <taxon>Metazoa</taxon>
        <taxon>Chordata</taxon>
        <taxon>Craniata</taxon>
        <taxon>Vertebrata</taxon>
        <taxon>Euteleostomi</taxon>
        <taxon>Archelosauria</taxon>
        <taxon>Archosauria</taxon>
        <taxon>Dinosauria</taxon>
        <taxon>Saurischia</taxon>
        <taxon>Theropoda</taxon>
        <taxon>Coelurosauria</taxon>
        <taxon>Aves</taxon>
        <taxon>Neognathae</taxon>
        <taxon>Neoaves</taxon>
        <taxon>Telluraves</taxon>
        <taxon>Strigiformes</taxon>
        <taxon>Strigidae</taxon>
        <taxon>Athene</taxon>
    </lineage>
</organism>
<reference evidence="2" key="2">
    <citation type="submission" date="2025-09" db="UniProtKB">
        <authorList>
            <consortium name="Ensembl"/>
        </authorList>
    </citation>
    <scope>IDENTIFICATION</scope>
</reference>